<evidence type="ECO:0000313" key="6">
    <source>
        <dbReference type="EMBL" id="GKT37313.1"/>
    </source>
</evidence>
<evidence type="ECO:0000259" key="5">
    <source>
        <dbReference type="PROSITE" id="PS50011"/>
    </source>
</evidence>
<dbReference type="InterPro" id="IPR000719">
    <property type="entry name" value="Prot_kinase_dom"/>
</dbReference>
<dbReference type="Proteomes" id="UP001057375">
    <property type="component" value="Unassembled WGS sequence"/>
</dbReference>
<evidence type="ECO:0000256" key="4">
    <source>
        <dbReference type="SAM" id="MobiDB-lite"/>
    </source>
</evidence>
<evidence type="ECO:0000256" key="1">
    <source>
        <dbReference type="ARBA" id="ARBA00022741"/>
    </source>
</evidence>
<dbReference type="SUPFAM" id="SSF56112">
    <property type="entry name" value="Protein kinase-like (PK-like)"/>
    <property type="match status" value="1"/>
</dbReference>
<name>A0ABQ5KY00_9EUKA</name>
<dbReference type="SMART" id="SM00220">
    <property type="entry name" value="S_TKc"/>
    <property type="match status" value="1"/>
</dbReference>
<feature type="compositionally biased region" description="Basic and acidic residues" evidence="4">
    <location>
        <begin position="468"/>
        <end position="509"/>
    </location>
</feature>
<reference evidence="6" key="1">
    <citation type="submission" date="2022-03" db="EMBL/GenBank/DDBJ databases">
        <title>Draft genome sequence of Aduncisulcus paluster, a free-living microaerophilic Fornicata.</title>
        <authorList>
            <person name="Yuyama I."/>
            <person name="Kume K."/>
            <person name="Tamura T."/>
            <person name="Inagaki Y."/>
            <person name="Hashimoto T."/>
        </authorList>
    </citation>
    <scope>NUCLEOTIDE SEQUENCE</scope>
    <source>
        <strain evidence="6">NY0171</strain>
    </source>
</reference>
<keyword evidence="7" id="KW-1185">Reference proteome</keyword>
<dbReference type="PROSITE" id="PS50011">
    <property type="entry name" value="PROTEIN_KINASE_DOM"/>
    <property type="match status" value="1"/>
</dbReference>
<dbReference type="PROSITE" id="PS00107">
    <property type="entry name" value="PROTEIN_KINASE_ATP"/>
    <property type="match status" value="1"/>
</dbReference>
<feature type="domain" description="Protein kinase" evidence="5">
    <location>
        <begin position="41"/>
        <end position="378"/>
    </location>
</feature>
<dbReference type="InterPro" id="IPR011009">
    <property type="entry name" value="Kinase-like_dom_sf"/>
</dbReference>
<dbReference type="InterPro" id="IPR008271">
    <property type="entry name" value="Ser/Thr_kinase_AS"/>
</dbReference>
<evidence type="ECO:0000313" key="7">
    <source>
        <dbReference type="Proteomes" id="UP001057375"/>
    </source>
</evidence>
<dbReference type="Gene3D" id="1.10.510.10">
    <property type="entry name" value="Transferase(Phosphotransferase) domain 1"/>
    <property type="match status" value="1"/>
</dbReference>
<dbReference type="InterPro" id="IPR017441">
    <property type="entry name" value="Protein_kinase_ATP_BS"/>
</dbReference>
<comment type="caution">
    <text evidence="6">The sequence shown here is derived from an EMBL/GenBank/DDBJ whole genome shotgun (WGS) entry which is preliminary data.</text>
</comment>
<feature type="compositionally biased region" description="Basic and acidic residues" evidence="4">
    <location>
        <begin position="518"/>
        <end position="546"/>
    </location>
</feature>
<dbReference type="Pfam" id="PF00069">
    <property type="entry name" value="Pkinase"/>
    <property type="match status" value="1"/>
</dbReference>
<evidence type="ECO:0000256" key="2">
    <source>
        <dbReference type="ARBA" id="ARBA00022840"/>
    </source>
</evidence>
<sequence length="607" mass="70177">ESIREFTEEEDGEDKTSWLDKIWEICSQSSSNTFTITADDVTHLCMIGKGGFGEAILVRHVEDKRGGEFVLKRMENDGSAPTVGDAYKKEFQKQMKLYNNPNCFHRIPQPICLFDDLDDDNCGIYGFCMEFCQGGSISEFSEKWCRCAGGSEDSISDCDTDYIRSRVNPMDLDPLRVSALCVGMIECLAEVMRANKKLMHRDVKPDNFLVRVDSEGECGIVLADLGFTEICGASSSTMRSRSSRSKPTAEEEDDSARIICGTFVYNSLEALLSAKYSRKSDGYALAMSMLALFICDHPFMTREDVRDIRDPIILVQTLCDIIQKDPPHLSDSPLFQSLRDIESGKYEEIYDILNEVFEGLTKIDRVERLSVRKAHDLVKPIKHLLPKIGQGWTCPKIDEIIQSRIDQFGEMTVSGTIENCDIDSEDHVSLREGSLKIHHDIADKMHSERNSSPSLPHSDSESYSSSSPRDEISIEIREKKSRELRRREEEEERERRREREKREKEIRREEKRKRKERKKQEEDRKRLEDLKQIQILKEQKELDSAIRKKKKRKRELAEKKRKKEEEERKRREEEAKNTHNDESSDSSHDSRFILSSENEYASDDFTP</sequence>
<feature type="compositionally biased region" description="Low complexity" evidence="4">
    <location>
        <begin position="451"/>
        <end position="467"/>
    </location>
</feature>
<feature type="compositionally biased region" description="Basic and acidic residues" evidence="4">
    <location>
        <begin position="555"/>
        <end position="591"/>
    </location>
</feature>
<gene>
    <name evidence="6" type="ORF">ADUPG1_010125</name>
</gene>
<feature type="region of interest" description="Disordered" evidence="4">
    <location>
        <begin position="446"/>
        <end position="607"/>
    </location>
</feature>
<dbReference type="PROSITE" id="PS00108">
    <property type="entry name" value="PROTEIN_KINASE_ST"/>
    <property type="match status" value="1"/>
</dbReference>
<evidence type="ECO:0000256" key="3">
    <source>
        <dbReference type="PROSITE-ProRule" id="PRU10141"/>
    </source>
</evidence>
<accession>A0ABQ5KY00</accession>
<keyword evidence="2 3" id="KW-0067">ATP-binding</keyword>
<keyword evidence="1 3" id="KW-0547">Nucleotide-binding</keyword>
<dbReference type="PANTHER" id="PTHR44167:SF30">
    <property type="entry name" value="PHOSPHORYLASE KINASE"/>
    <property type="match status" value="1"/>
</dbReference>
<feature type="non-terminal residue" evidence="6">
    <location>
        <position position="1"/>
    </location>
</feature>
<proteinExistence type="predicted"/>
<dbReference type="PANTHER" id="PTHR44167">
    <property type="entry name" value="OVARIAN-SPECIFIC SERINE/THREONINE-PROTEIN KINASE LOK-RELATED"/>
    <property type="match status" value="1"/>
</dbReference>
<dbReference type="EMBL" id="BQXS01011447">
    <property type="protein sequence ID" value="GKT37313.1"/>
    <property type="molecule type" value="Genomic_DNA"/>
</dbReference>
<feature type="binding site" evidence="3">
    <location>
        <position position="72"/>
    </location>
    <ligand>
        <name>ATP</name>
        <dbReference type="ChEBI" id="CHEBI:30616"/>
    </ligand>
</feature>
<protein>
    <recommendedName>
        <fullName evidence="5">Protein kinase domain-containing protein</fullName>
    </recommendedName>
</protein>
<organism evidence="6 7">
    <name type="scientific">Aduncisulcus paluster</name>
    <dbReference type="NCBI Taxonomy" id="2918883"/>
    <lineage>
        <taxon>Eukaryota</taxon>
        <taxon>Metamonada</taxon>
        <taxon>Carpediemonas-like organisms</taxon>
        <taxon>Aduncisulcus</taxon>
    </lineage>
</organism>